<protein>
    <submittedName>
        <fullName evidence="1">Uncharacterized protein</fullName>
    </submittedName>
</protein>
<name>A0AAJ1FVP6_PANAN</name>
<organism evidence="1 2">
    <name type="scientific">Pantoea ananas</name>
    <name type="common">Erwinia uredovora</name>
    <dbReference type="NCBI Taxonomy" id="553"/>
    <lineage>
        <taxon>Bacteria</taxon>
        <taxon>Pseudomonadati</taxon>
        <taxon>Pseudomonadota</taxon>
        <taxon>Gammaproteobacteria</taxon>
        <taxon>Enterobacterales</taxon>
        <taxon>Erwiniaceae</taxon>
        <taxon>Pantoea</taxon>
    </lineage>
</organism>
<accession>A0AAJ1FVP6</accession>
<dbReference type="Proteomes" id="UP001208888">
    <property type="component" value="Unassembled WGS sequence"/>
</dbReference>
<dbReference type="SUPFAM" id="SSF53474">
    <property type="entry name" value="alpha/beta-Hydrolases"/>
    <property type="match status" value="1"/>
</dbReference>
<gene>
    <name evidence="1" type="ORF">NB703_002986</name>
</gene>
<dbReference type="AlphaFoldDB" id="A0AAJ1FVP6"/>
<dbReference type="EMBL" id="JANFVX010000011">
    <property type="protein sequence ID" value="MCW0344893.1"/>
    <property type="molecule type" value="Genomic_DNA"/>
</dbReference>
<evidence type="ECO:0000313" key="2">
    <source>
        <dbReference type="Proteomes" id="UP001208888"/>
    </source>
</evidence>
<reference evidence="1" key="1">
    <citation type="submission" date="2022-06" db="EMBL/GenBank/DDBJ databases">
        <title>Dynamics of rice microbiomes reveals core vertical transmitted seed endophytes.</title>
        <authorList>
            <person name="Liao K."/>
            <person name="Zhang X."/>
        </authorList>
    </citation>
    <scope>NUCLEOTIDE SEQUENCE</scope>
    <source>
        <strain evidence="1">JT1-17</strain>
    </source>
</reference>
<sequence>MPVLGLSADQGSIADMAATLKAYGDDIHGQHIANCGHFQPEEQPEATANALAAFFGQYRH</sequence>
<proteinExistence type="predicted"/>
<evidence type="ECO:0000313" key="1">
    <source>
        <dbReference type="EMBL" id="MCW0344893.1"/>
    </source>
</evidence>
<dbReference type="RefSeq" id="WP_028725254.1">
    <property type="nucleotide sequence ID" value="NZ_CP028033.1"/>
</dbReference>
<dbReference type="InterPro" id="IPR029058">
    <property type="entry name" value="AB_hydrolase_fold"/>
</dbReference>
<dbReference type="Gene3D" id="3.40.50.1820">
    <property type="entry name" value="alpha/beta hydrolase"/>
    <property type="match status" value="1"/>
</dbReference>
<comment type="caution">
    <text evidence="1">The sequence shown here is derived from an EMBL/GenBank/DDBJ whole genome shotgun (WGS) entry which is preliminary data.</text>
</comment>